<feature type="compositionally biased region" description="Low complexity" evidence="1">
    <location>
        <begin position="157"/>
        <end position="172"/>
    </location>
</feature>
<evidence type="ECO:0000256" key="1">
    <source>
        <dbReference type="SAM" id="MobiDB-lite"/>
    </source>
</evidence>
<comment type="caution">
    <text evidence="3">The sequence shown here is derived from an EMBL/GenBank/DDBJ whole genome shotgun (WGS) entry which is preliminary data.</text>
</comment>
<accession>A0ABQ6NBS0</accession>
<dbReference type="PROSITE" id="PS51257">
    <property type="entry name" value="PROKAR_LIPOPROTEIN"/>
    <property type="match status" value="1"/>
</dbReference>
<organism evidence="3 4">
    <name type="scientific">Tetraparma gracilis</name>
    <dbReference type="NCBI Taxonomy" id="2962635"/>
    <lineage>
        <taxon>Eukaryota</taxon>
        <taxon>Sar</taxon>
        <taxon>Stramenopiles</taxon>
        <taxon>Ochrophyta</taxon>
        <taxon>Bolidophyceae</taxon>
        <taxon>Parmales</taxon>
        <taxon>Triparmaceae</taxon>
        <taxon>Tetraparma</taxon>
    </lineage>
</organism>
<sequence>MKAVLIVCLILGSIGVLGCVLAGCYVRRKRKNRRETQLEEFDWHTGAKLASPQQQQVPKRASKLDFSSNNGMPRETSGPVPLRGLRGGAPSSPPPPQAPPEVEVEMVQQQSGKAEKRRTYSSLHERAAAKQVGESDMYRKPVVTAPPPPPSEKRKSSLLAAAASGIARKLSR</sequence>
<proteinExistence type="predicted"/>
<dbReference type="EMBL" id="BRYB01006257">
    <property type="protein sequence ID" value="GMI53532.1"/>
    <property type="molecule type" value="Genomic_DNA"/>
</dbReference>
<reference evidence="3 4" key="1">
    <citation type="journal article" date="2023" name="Commun. Biol.">
        <title>Genome analysis of Parmales, the sister group of diatoms, reveals the evolutionary specialization of diatoms from phago-mixotrophs to photoautotrophs.</title>
        <authorList>
            <person name="Ban H."/>
            <person name="Sato S."/>
            <person name="Yoshikawa S."/>
            <person name="Yamada K."/>
            <person name="Nakamura Y."/>
            <person name="Ichinomiya M."/>
            <person name="Sato N."/>
            <person name="Blanc-Mathieu R."/>
            <person name="Endo H."/>
            <person name="Kuwata A."/>
            <person name="Ogata H."/>
        </authorList>
    </citation>
    <scope>NUCLEOTIDE SEQUENCE [LARGE SCALE GENOMIC DNA]</scope>
</reference>
<gene>
    <name evidence="3" type="ORF">TeGR_g6165</name>
</gene>
<evidence type="ECO:0000313" key="3">
    <source>
        <dbReference type="EMBL" id="GMI53532.1"/>
    </source>
</evidence>
<name>A0ABQ6NBS0_9STRA</name>
<keyword evidence="2" id="KW-0732">Signal</keyword>
<keyword evidence="4" id="KW-1185">Reference proteome</keyword>
<feature type="chain" id="PRO_5045316455" description="Secreted protein" evidence="2">
    <location>
        <begin position="19"/>
        <end position="172"/>
    </location>
</feature>
<dbReference type="Proteomes" id="UP001165060">
    <property type="component" value="Unassembled WGS sequence"/>
</dbReference>
<feature type="compositionally biased region" description="Basic and acidic residues" evidence="1">
    <location>
        <begin position="113"/>
        <end position="128"/>
    </location>
</feature>
<evidence type="ECO:0000256" key="2">
    <source>
        <dbReference type="SAM" id="SignalP"/>
    </source>
</evidence>
<feature type="signal peptide" evidence="2">
    <location>
        <begin position="1"/>
        <end position="18"/>
    </location>
</feature>
<evidence type="ECO:0000313" key="4">
    <source>
        <dbReference type="Proteomes" id="UP001165060"/>
    </source>
</evidence>
<protein>
    <recommendedName>
        <fullName evidence="5">Secreted protein</fullName>
    </recommendedName>
</protein>
<evidence type="ECO:0008006" key="5">
    <source>
        <dbReference type="Google" id="ProtNLM"/>
    </source>
</evidence>
<feature type="region of interest" description="Disordered" evidence="1">
    <location>
        <begin position="49"/>
        <end position="172"/>
    </location>
</feature>